<dbReference type="PANTHER" id="PTHR14187">
    <property type="entry name" value="ALPHA KINASE/ELONGATION FACTOR 2 KINASE"/>
    <property type="match status" value="1"/>
</dbReference>
<dbReference type="SUPFAM" id="SSF53067">
    <property type="entry name" value="Actin-like ATPase domain"/>
    <property type="match status" value="1"/>
</dbReference>
<protein>
    <submittedName>
        <fullName evidence="1">Uncharacterized protein</fullName>
    </submittedName>
</protein>
<comment type="caution">
    <text evidence="1">The sequence shown here is derived from an EMBL/GenBank/DDBJ whole genome shotgun (WGS) entry which is preliminary data.</text>
</comment>
<name>A0A8S3R3B9_MYTED</name>
<dbReference type="Gene3D" id="3.90.640.10">
    <property type="entry name" value="Actin, Chain A, domain 4"/>
    <property type="match status" value="1"/>
</dbReference>
<accession>A0A8S3R3B9</accession>
<dbReference type="AlphaFoldDB" id="A0A8S3R3B9"/>
<organism evidence="1 2">
    <name type="scientific">Mytilus edulis</name>
    <name type="common">Blue mussel</name>
    <dbReference type="NCBI Taxonomy" id="6550"/>
    <lineage>
        <taxon>Eukaryota</taxon>
        <taxon>Metazoa</taxon>
        <taxon>Spiralia</taxon>
        <taxon>Lophotrochozoa</taxon>
        <taxon>Mollusca</taxon>
        <taxon>Bivalvia</taxon>
        <taxon>Autobranchia</taxon>
        <taxon>Pteriomorphia</taxon>
        <taxon>Mytilida</taxon>
        <taxon>Mytiloidea</taxon>
        <taxon>Mytilidae</taxon>
        <taxon>Mytilinae</taxon>
        <taxon>Mytilus</taxon>
    </lineage>
</organism>
<dbReference type="OrthoDB" id="6150714at2759"/>
<dbReference type="InterPro" id="IPR043129">
    <property type="entry name" value="ATPase_NBD"/>
</dbReference>
<proteinExistence type="predicted"/>
<evidence type="ECO:0000313" key="2">
    <source>
        <dbReference type="Proteomes" id="UP000683360"/>
    </source>
</evidence>
<dbReference type="PANTHER" id="PTHR14187:SF5">
    <property type="entry name" value="HEAT SHOCK 70 KDA PROTEIN 12A"/>
    <property type="match status" value="1"/>
</dbReference>
<gene>
    <name evidence="1" type="ORF">MEDL_18201</name>
</gene>
<dbReference type="Proteomes" id="UP000683360">
    <property type="component" value="Unassembled WGS sequence"/>
</dbReference>
<dbReference type="EMBL" id="CAJPWZ010000927">
    <property type="protein sequence ID" value="CAG2203672.1"/>
    <property type="molecule type" value="Genomic_DNA"/>
</dbReference>
<reference evidence="1" key="1">
    <citation type="submission" date="2021-03" db="EMBL/GenBank/DDBJ databases">
        <authorList>
            <person name="Bekaert M."/>
        </authorList>
    </citation>
    <scope>NUCLEOTIDE SEQUENCE</scope>
</reference>
<evidence type="ECO:0000313" key="1">
    <source>
        <dbReference type="EMBL" id="CAG2203672.1"/>
    </source>
</evidence>
<sequence length="668" mass="77229">MIRRPRNIEINDEKCLYGMRETTCWEKYGLKRFPYPGTRRYKPLIYQSLDGGMIISNDVFGLTISQFEREFRACLERRTTQEQWILNLRYPDKSSNEYIEYLQTCTDQSKDNYCWSGNNLEDKNLDFGTTYSGYAFSMKENFKSDPLKIRANQAWNSGGKHFMSLKTPTCILLNAKKDFDSFGYDAENKYADILMDGKQDKFYYFHRFKMNLHNNKNITLDMMMEDISGKPVSAIHVFSLSIKALTSHLIDKLAKQGTGIHDDEIRWAGISDENLLIALEPECASIYCQYQNYLPTERLHGPDGKVKRFLVSMKSLLFSMPESGQKYMVIDLGVLRKYVELQEVIVLAHQLTVHFSNDGKNIWSTSDESFEKEDTSAYLDLFREFETVKRTITSEKSGRVNITVPYTTLDLLCKKHLREDFPSTVHASSLSTKISLKADKMRFEVDLIKTLFESTIQEIIKLIGEILQRQTARDVPTFLLVGGFSECVLVQDAIQKKFKDKKIVIPDEAEITILKGAVLFGHKPDYITSRILGLTYGIRNCVNFDKEKHGEKRVLYQGIEKCDDEFNTVLKSGVEVPIGTIKTDSLRTFMPFQHAMDIEMFCTREDNPKFVDEDGMRFLGKMTINIPEPSKETRYVDIEYHFGNTELRLKAIDRQSKVECETSLNLLL</sequence>
<dbReference type="Gene3D" id="3.30.420.40">
    <property type="match status" value="3"/>
</dbReference>
<keyword evidence="2" id="KW-1185">Reference proteome</keyword>